<dbReference type="EMBL" id="QXFW01001868">
    <property type="protein sequence ID" value="KAE8984804.1"/>
    <property type="molecule type" value="Genomic_DNA"/>
</dbReference>
<dbReference type="EMBL" id="QXFX01001754">
    <property type="protein sequence ID" value="KAE9085261.1"/>
    <property type="molecule type" value="Genomic_DNA"/>
</dbReference>
<dbReference type="PANTHER" id="PTHR35796:SF3">
    <property type="entry name" value="BHLH DOMAIN-CONTAINING PROTEIN"/>
    <property type="match status" value="1"/>
</dbReference>
<sequence>MSLNLVDDSEAFEAALHFVDEYVEAERGNGDDAALSLALDGLPSPTELALVDAVEVAPVSQSSSKKQSKRTKKSPKSTTSKPNRPLSYNPNRAREQQRKELLYL</sequence>
<dbReference type="Proteomes" id="UP000440732">
    <property type="component" value="Unassembled WGS sequence"/>
</dbReference>
<evidence type="ECO:0000313" key="15">
    <source>
        <dbReference type="Proteomes" id="UP000440732"/>
    </source>
</evidence>
<evidence type="ECO:0000313" key="3">
    <source>
        <dbReference type="EMBL" id="KAE8984804.1"/>
    </source>
</evidence>
<evidence type="ECO:0000313" key="8">
    <source>
        <dbReference type="EMBL" id="KAE9197435.1"/>
    </source>
</evidence>
<evidence type="ECO:0000313" key="14">
    <source>
        <dbReference type="Proteomes" id="UP000440367"/>
    </source>
</evidence>
<feature type="compositionally biased region" description="Basic residues" evidence="1">
    <location>
        <begin position="66"/>
        <end position="75"/>
    </location>
</feature>
<organism evidence="2 11">
    <name type="scientific">Phytophthora fragariae</name>
    <dbReference type="NCBI Taxonomy" id="53985"/>
    <lineage>
        <taxon>Eukaryota</taxon>
        <taxon>Sar</taxon>
        <taxon>Stramenopiles</taxon>
        <taxon>Oomycota</taxon>
        <taxon>Peronosporomycetes</taxon>
        <taxon>Peronosporales</taxon>
        <taxon>Peronosporaceae</taxon>
        <taxon>Phytophthora</taxon>
    </lineage>
</organism>
<dbReference type="EMBL" id="QXGE01004503">
    <property type="protein sequence ID" value="KAE9270415.1"/>
    <property type="molecule type" value="Genomic_DNA"/>
</dbReference>
<evidence type="ECO:0000313" key="17">
    <source>
        <dbReference type="Proteomes" id="UP000460718"/>
    </source>
</evidence>
<name>A0A6A3DK21_9STRA</name>
<feature type="region of interest" description="Disordered" evidence="1">
    <location>
        <begin position="56"/>
        <end position="104"/>
    </location>
</feature>
<evidence type="ECO:0000313" key="10">
    <source>
        <dbReference type="EMBL" id="KAE9291524.1"/>
    </source>
</evidence>
<dbReference type="Proteomes" id="UP000429523">
    <property type="component" value="Unassembled WGS sequence"/>
</dbReference>
<evidence type="ECO:0000313" key="4">
    <source>
        <dbReference type="EMBL" id="KAE9064919.1"/>
    </source>
</evidence>
<accession>A0A6A3DK21</accession>
<dbReference type="Proteomes" id="UP000488956">
    <property type="component" value="Unassembled WGS sequence"/>
</dbReference>
<evidence type="ECO:0000313" key="13">
    <source>
        <dbReference type="Proteomes" id="UP000437068"/>
    </source>
</evidence>
<evidence type="ECO:0000313" key="11">
    <source>
        <dbReference type="Proteomes" id="UP000429523"/>
    </source>
</evidence>
<dbReference type="AlphaFoldDB" id="A0A6A3DK21"/>
<evidence type="ECO:0000256" key="1">
    <source>
        <dbReference type="SAM" id="MobiDB-lite"/>
    </source>
</evidence>
<gene>
    <name evidence="9" type="ORF">PF001_g28813</name>
    <name evidence="8" type="ORF">PF002_g22744</name>
    <name evidence="7" type="ORF">PF005_g26927</name>
    <name evidence="5" type="ORF">PF006_g28912</name>
    <name evidence="4" type="ORF">PF007_g29026</name>
    <name evidence="10" type="ORF">PF008_g25307</name>
    <name evidence="2" type="ORF">PF009_g29663</name>
    <name evidence="6" type="ORF">PF010_g20520</name>
    <name evidence="3" type="ORF">PF011_g20639</name>
</gene>
<evidence type="ECO:0000313" key="18">
    <source>
        <dbReference type="Proteomes" id="UP000486351"/>
    </source>
</evidence>
<dbReference type="Proteomes" id="UP000440367">
    <property type="component" value="Unassembled WGS sequence"/>
</dbReference>
<evidence type="ECO:0000313" key="6">
    <source>
        <dbReference type="EMBL" id="KAE9085261.1"/>
    </source>
</evidence>
<dbReference type="Proteomes" id="UP000441208">
    <property type="component" value="Unassembled WGS sequence"/>
</dbReference>
<dbReference type="EMBL" id="QXFZ01004281">
    <property type="protein sequence ID" value="KAE9064919.1"/>
    <property type="molecule type" value="Genomic_DNA"/>
</dbReference>
<dbReference type="EMBL" id="QXGD01001874">
    <property type="protein sequence ID" value="KAE9197435.1"/>
    <property type="molecule type" value="Genomic_DNA"/>
</dbReference>
<evidence type="ECO:0000313" key="2">
    <source>
        <dbReference type="EMBL" id="KAE8920037.1"/>
    </source>
</evidence>
<evidence type="ECO:0000313" key="16">
    <source>
        <dbReference type="Proteomes" id="UP000441208"/>
    </source>
</evidence>
<evidence type="ECO:0000313" key="19">
    <source>
        <dbReference type="Proteomes" id="UP000488956"/>
    </source>
</evidence>
<dbReference type="Proteomes" id="UP000433483">
    <property type="component" value="Unassembled WGS sequence"/>
</dbReference>
<keyword evidence="12" id="KW-1185">Reference proteome</keyword>
<dbReference type="Proteomes" id="UP000460718">
    <property type="component" value="Unassembled WGS sequence"/>
</dbReference>
<evidence type="ECO:0000313" key="7">
    <source>
        <dbReference type="EMBL" id="KAE9171960.1"/>
    </source>
</evidence>
<dbReference type="Proteomes" id="UP000486351">
    <property type="component" value="Unassembled WGS sequence"/>
</dbReference>
<proteinExistence type="predicted"/>
<dbReference type="EMBL" id="QXFY01002855">
    <property type="protein sequence ID" value="KAE9291524.1"/>
    <property type="molecule type" value="Genomic_DNA"/>
</dbReference>
<protein>
    <submittedName>
        <fullName evidence="2">Uncharacterized protein</fullName>
    </submittedName>
</protein>
<dbReference type="EMBL" id="QXGA01004549">
    <property type="protein sequence ID" value="KAE9072531.1"/>
    <property type="molecule type" value="Genomic_DNA"/>
</dbReference>
<feature type="compositionally biased region" description="Basic and acidic residues" evidence="1">
    <location>
        <begin position="92"/>
        <end position="104"/>
    </location>
</feature>
<comment type="caution">
    <text evidence="2">The sequence shown here is derived from an EMBL/GenBank/DDBJ whole genome shotgun (WGS) entry which is preliminary data.</text>
</comment>
<reference evidence="11 12" key="1">
    <citation type="submission" date="2018-08" db="EMBL/GenBank/DDBJ databases">
        <title>Genomic investigation of the strawberry pathogen Phytophthora fragariae indicates pathogenicity is determined by transcriptional variation in three key races.</title>
        <authorList>
            <person name="Adams T.M."/>
            <person name="Armitage A.D."/>
            <person name="Sobczyk M.K."/>
            <person name="Bates H.J."/>
            <person name="Dunwell J.M."/>
            <person name="Nellist C.F."/>
            <person name="Harrison R.J."/>
        </authorList>
    </citation>
    <scope>NUCLEOTIDE SEQUENCE [LARGE SCALE GENOMIC DNA]</scope>
    <source>
        <strain evidence="9 13">A4</strain>
        <strain evidence="8 14">BC-1</strain>
        <strain evidence="7 12">NOV-27</strain>
        <strain evidence="5 15">NOV-5</strain>
        <strain evidence="4 16">NOV-71</strain>
        <strain evidence="10 18">NOV-77</strain>
        <strain evidence="2 11">NOV-9</strain>
        <strain evidence="6 19">ONT-3</strain>
        <strain evidence="3 17">SCRP245</strain>
    </source>
</reference>
<dbReference type="PANTHER" id="PTHR35796">
    <property type="entry name" value="HYPOTHETICAL CYTOSOLIC PROTEIN"/>
    <property type="match status" value="1"/>
</dbReference>
<dbReference type="EMBL" id="QXGB01003232">
    <property type="protein sequence ID" value="KAE9171960.1"/>
    <property type="molecule type" value="Genomic_DNA"/>
</dbReference>
<evidence type="ECO:0000313" key="5">
    <source>
        <dbReference type="EMBL" id="KAE9072531.1"/>
    </source>
</evidence>
<dbReference type="Proteomes" id="UP000437068">
    <property type="component" value="Unassembled WGS sequence"/>
</dbReference>
<evidence type="ECO:0000313" key="12">
    <source>
        <dbReference type="Proteomes" id="UP000433483"/>
    </source>
</evidence>
<dbReference type="EMBL" id="QXGF01004271">
    <property type="protein sequence ID" value="KAE8920037.1"/>
    <property type="molecule type" value="Genomic_DNA"/>
</dbReference>
<evidence type="ECO:0000313" key="9">
    <source>
        <dbReference type="EMBL" id="KAE9270415.1"/>
    </source>
</evidence>